<dbReference type="PANTHER" id="PTHR46077">
    <property type="entry name" value="E3 UBIQUITIN-PROTEIN LIGASE TOPORS"/>
    <property type="match status" value="1"/>
</dbReference>
<feature type="region of interest" description="Disordered" evidence="14">
    <location>
        <begin position="1"/>
        <end position="120"/>
    </location>
</feature>
<dbReference type="PANTHER" id="PTHR46077:SF1">
    <property type="entry name" value="TOP1 BINDING ARGININE_SERINE RICH PROTEIN, E3 UBIQUITIN LIGASE"/>
    <property type="match status" value="1"/>
</dbReference>
<dbReference type="CDD" id="cd23130">
    <property type="entry name" value="RING-HC_EHV1-like"/>
    <property type="match status" value="1"/>
</dbReference>
<dbReference type="InterPro" id="IPR001841">
    <property type="entry name" value="Znf_RING"/>
</dbReference>
<feature type="compositionally biased region" description="Low complexity" evidence="14">
    <location>
        <begin position="566"/>
        <end position="645"/>
    </location>
</feature>
<evidence type="ECO:0000259" key="15">
    <source>
        <dbReference type="PROSITE" id="PS50089"/>
    </source>
</evidence>
<feature type="region of interest" description="Disordered" evidence="14">
    <location>
        <begin position="220"/>
        <end position="311"/>
    </location>
</feature>
<keyword evidence="10" id="KW-0862">Zinc</keyword>
<dbReference type="Gene3D" id="3.30.40.10">
    <property type="entry name" value="Zinc/RING finger domain, C3HC4 (zinc finger)"/>
    <property type="match status" value="1"/>
</dbReference>
<dbReference type="GO" id="GO:0008270">
    <property type="term" value="F:zinc ion binding"/>
    <property type="evidence" value="ECO:0007669"/>
    <property type="project" value="UniProtKB-KW"/>
</dbReference>
<feature type="compositionally biased region" description="Pro residues" evidence="14">
    <location>
        <begin position="367"/>
        <end position="378"/>
    </location>
</feature>
<feature type="domain" description="RING-type" evidence="15">
    <location>
        <begin position="125"/>
        <end position="166"/>
    </location>
</feature>
<sequence>MEPRPGTSSRADPGPERPPRQTPGTPAAPHAWGMLNDMQWLASSDSEEETEVGISDDDLHRDSTSEAGSTDTEMFEAGLMDAATPPARPPAERQGSPTPADAQGSCGGGPVGEEEAEAGGGGDVCAVCTDEIAPPLRCQSFPCLHPFCIPCMKTWIPLRNTCPLCNTPVAYLIVGVTASGSFSTIPIVNDPRTRVEAEAAVRSGTAVDFIWTGNPRTAPRSLSLGGHTVRALSPTPPWPGTDDEDDDLADADYVPPAPRRAPRRGGGGAGATRGTSQPAATRPAPPGAPRSSSSGGAPLRAGVGSGSGGGPAVAAVVPRVASLPPAAGGGRAQARRVGEDAAAAEGRTPPARQPRAAQEPPIVISDSPPPSPRRPAGPGPLSFFSSSSAQVSSGPGGGGLPQSSGRAARPRAAVAPRVRSPPRAAAAPVVSASADAAGPAPPAVPVDAHRAPRSRMTQAQTDTQAQSLGRAGATDARGSGGPGAEGGPGVPRGTNTPGAAPHAAEGAAARPRKRRGSDSGPAASSSASSSAAPRSPLAPQGVGAKRAAPRRAPDSDSGGRGHGPLAPASAGAAPPSASPSSQAAVAAAASSSSSAASSSSSSSSSAVAAAASSSSSAASSSSSSSSSASSSAGGAGGSVASASGAGERRETSLGPRAAAPRGPRKCARKTRHAEGGPEPGARDPAPGLTRYLPIAGASSVVALAPYVNKTVTGDCLPVLDMETGHIGAYVVLVDQTGNVADLLRAAAPAWSRRTLLPEHARNCVRPPDYPTPPASEWNSLWMTPVGNMLFDQGTLVGALDFHGLRSRHPWSREQGAPAPAGDAPAGHGE</sequence>
<protein>
    <recommendedName>
        <fullName evidence="2">RING-type E3 ubiquitin transferase</fullName>
        <ecNumber evidence="2">2.3.2.27</ecNumber>
    </recommendedName>
</protein>
<dbReference type="InterPro" id="IPR013083">
    <property type="entry name" value="Znf_RING/FYVE/PHD"/>
</dbReference>
<dbReference type="SMART" id="SM00184">
    <property type="entry name" value="RING"/>
    <property type="match status" value="1"/>
</dbReference>
<feature type="region of interest" description="Disordered" evidence="14">
    <location>
        <begin position="323"/>
        <end position="687"/>
    </location>
</feature>
<feature type="region of interest" description="Disordered" evidence="14">
    <location>
        <begin position="807"/>
        <end position="829"/>
    </location>
</feature>
<keyword evidence="7" id="KW-1128">Modulation of host ubiquitin pathway by viral E3 ligase</keyword>
<feature type="compositionally biased region" description="Polar residues" evidence="14">
    <location>
        <begin position="1"/>
        <end position="10"/>
    </location>
</feature>
<dbReference type="PROSITE" id="PS50089">
    <property type="entry name" value="ZF_RING_2"/>
    <property type="match status" value="1"/>
</dbReference>
<dbReference type="InterPro" id="IPR017907">
    <property type="entry name" value="Znf_RING_CS"/>
</dbReference>
<evidence type="ECO:0000256" key="9">
    <source>
        <dbReference type="ARBA" id="ARBA00022771"/>
    </source>
</evidence>
<evidence type="ECO:0000256" key="14">
    <source>
        <dbReference type="SAM" id="MobiDB-lite"/>
    </source>
</evidence>
<dbReference type="GO" id="GO:0039648">
    <property type="term" value="P:symbiont-mediated perturbation of host ubiquitin-like protein modification"/>
    <property type="evidence" value="ECO:0007669"/>
    <property type="project" value="UniProtKB-KW"/>
</dbReference>
<feature type="compositionally biased region" description="Acidic residues" evidence="14">
    <location>
        <begin position="45"/>
        <end position="56"/>
    </location>
</feature>
<evidence type="ECO:0000256" key="7">
    <source>
        <dbReference type="ARBA" id="ARBA00022711"/>
    </source>
</evidence>
<evidence type="ECO:0000256" key="1">
    <source>
        <dbReference type="ARBA" id="ARBA00000900"/>
    </source>
</evidence>
<dbReference type="InterPro" id="IPR018957">
    <property type="entry name" value="Znf_C3HC4_RING-type"/>
</dbReference>
<evidence type="ECO:0000256" key="6">
    <source>
        <dbReference type="ARBA" id="ARBA00022679"/>
    </source>
</evidence>
<evidence type="ECO:0000256" key="2">
    <source>
        <dbReference type="ARBA" id="ARBA00012483"/>
    </source>
</evidence>
<feature type="compositionally biased region" description="Polar residues" evidence="14">
    <location>
        <begin position="455"/>
        <end position="467"/>
    </location>
</feature>
<gene>
    <name evidence="16" type="primary">RL2</name>
</gene>
<feature type="compositionally biased region" description="Low complexity" evidence="14">
    <location>
        <begin position="491"/>
        <end position="509"/>
    </location>
</feature>
<feature type="compositionally biased region" description="Low complexity" evidence="14">
    <location>
        <begin position="349"/>
        <end position="366"/>
    </location>
</feature>
<name>A0A410TIJ6_HHV2</name>
<feature type="compositionally biased region" description="Low complexity" evidence="14">
    <location>
        <begin position="815"/>
        <end position="829"/>
    </location>
</feature>
<feature type="compositionally biased region" description="Low complexity" evidence="14">
    <location>
        <begin position="272"/>
        <end position="282"/>
    </location>
</feature>
<dbReference type="EMBL" id="MK105998">
    <property type="protein sequence ID" value="QAU10613.1"/>
    <property type="molecule type" value="Genomic_DNA"/>
</dbReference>
<keyword evidence="6" id="KW-0808">Transferase</keyword>
<feature type="compositionally biased region" description="Acidic residues" evidence="14">
    <location>
        <begin position="241"/>
        <end position="250"/>
    </location>
</feature>
<evidence type="ECO:0000256" key="3">
    <source>
        <dbReference type="ARBA" id="ARBA00022491"/>
    </source>
</evidence>
<comment type="catalytic activity">
    <reaction evidence="1">
        <text>S-ubiquitinyl-[E2 ubiquitin-conjugating enzyme]-L-cysteine + [acceptor protein]-L-lysine = [E2 ubiquitin-conjugating enzyme]-L-cysteine + N(6)-ubiquitinyl-[acceptor protein]-L-lysine.</text>
        <dbReference type="EC" id="2.3.2.27"/>
    </reaction>
</comment>
<reference evidence="16" key="1">
    <citation type="submission" date="2018-10" db="EMBL/GenBank/DDBJ databases">
        <title>Genotypic and phenotypic diversity within the neonatal HSV-2 population.</title>
        <authorList>
            <person name="Akhtar L.N."/>
            <person name="Bowen C.D."/>
            <person name="Renner D.W."/>
            <person name="Pandey U."/>
            <person name="Della Fera A.N."/>
            <person name="Kimberlin D.W."/>
            <person name="Prichard M.N."/>
            <person name="Whitley R.J."/>
            <person name="Weitzman M.D."/>
            <person name="Szpara M.L."/>
        </authorList>
    </citation>
    <scope>NUCLEOTIDE SEQUENCE</scope>
    <source>
        <strain evidence="16">CNS15</strain>
    </source>
</reference>
<dbReference type="SUPFAM" id="SSF57850">
    <property type="entry name" value="RING/U-box"/>
    <property type="match status" value="1"/>
</dbReference>
<keyword evidence="8" id="KW-0479">Metal-binding</keyword>
<dbReference type="PROSITE" id="PS00518">
    <property type="entry name" value="ZF_RING_1"/>
    <property type="match status" value="1"/>
</dbReference>
<keyword evidence="9 13" id="KW-0863">Zinc-finger</keyword>
<evidence type="ECO:0000256" key="12">
    <source>
        <dbReference type="ARBA" id="ARBA00023163"/>
    </source>
</evidence>
<evidence type="ECO:0000256" key="11">
    <source>
        <dbReference type="ARBA" id="ARBA00023015"/>
    </source>
</evidence>
<dbReference type="GO" id="GO:0061630">
    <property type="term" value="F:ubiquitin protein ligase activity"/>
    <property type="evidence" value="ECO:0007669"/>
    <property type="project" value="UniProtKB-EC"/>
</dbReference>
<proteinExistence type="predicted"/>
<feature type="compositionally biased region" description="Basic residues" evidence="14">
    <location>
        <begin position="662"/>
        <end position="671"/>
    </location>
</feature>
<feature type="compositionally biased region" description="Low complexity" evidence="14">
    <location>
        <begin position="379"/>
        <end position="393"/>
    </location>
</feature>
<feature type="compositionally biased region" description="Low complexity" evidence="14">
    <location>
        <begin position="518"/>
        <end position="539"/>
    </location>
</feature>
<evidence type="ECO:0000256" key="5">
    <source>
        <dbReference type="ARBA" id="ARBA00022662"/>
    </source>
</evidence>
<evidence type="ECO:0000256" key="4">
    <source>
        <dbReference type="ARBA" id="ARBA00022581"/>
    </source>
</evidence>
<accession>A0A410TIJ6</accession>
<evidence type="ECO:0000256" key="13">
    <source>
        <dbReference type="PROSITE-ProRule" id="PRU00175"/>
    </source>
</evidence>
<keyword evidence="3" id="KW-0678">Repressor</keyword>
<dbReference type="GO" id="GO:0006513">
    <property type="term" value="P:protein monoubiquitination"/>
    <property type="evidence" value="ECO:0007669"/>
    <property type="project" value="TreeGrafter"/>
</dbReference>
<keyword evidence="5" id="KW-1130">Modulation of host ubiquitin pathway by virus</keyword>
<dbReference type="Pfam" id="PF00097">
    <property type="entry name" value="zf-C3HC4"/>
    <property type="match status" value="1"/>
</dbReference>
<organism evidence="16">
    <name type="scientific">Human herpesvirus 2</name>
    <name type="common">HHV-2</name>
    <name type="synonym">Human herpes simplex virus 2</name>
    <dbReference type="NCBI Taxonomy" id="10310"/>
    <lineage>
        <taxon>Viruses</taxon>
        <taxon>Duplodnaviria</taxon>
        <taxon>Heunggongvirae</taxon>
        <taxon>Peploviricota</taxon>
        <taxon>Herviviricetes</taxon>
        <taxon>Herpesvirales</taxon>
        <taxon>Orthoherpesviridae</taxon>
        <taxon>Alphaherpesvirinae</taxon>
        <taxon>Simplexvirus</taxon>
        <taxon>Simplexvirus humanalpha2</taxon>
    </lineage>
</organism>
<feature type="compositionally biased region" description="Low complexity" evidence="14">
    <location>
        <begin position="401"/>
        <end position="438"/>
    </location>
</feature>
<keyword evidence="12" id="KW-0804">Transcription</keyword>
<evidence type="ECO:0000256" key="8">
    <source>
        <dbReference type="ARBA" id="ARBA00022723"/>
    </source>
</evidence>
<dbReference type="EC" id="2.3.2.27" evidence="2"/>
<feature type="compositionally biased region" description="Low complexity" evidence="14">
    <location>
        <begin position="289"/>
        <end position="302"/>
    </location>
</feature>
<keyword evidence="11" id="KW-0805">Transcription regulation</keyword>
<evidence type="ECO:0000313" key="16">
    <source>
        <dbReference type="EMBL" id="QAU10613.1"/>
    </source>
</evidence>
<keyword evidence="4" id="KW-0945">Host-virus interaction</keyword>
<feature type="compositionally biased region" description="Gly residues" evidence="14">
    <location>
        <begin position="478"/>
        <end position="490"/>
    </location>
</feature>
<dbReference type="GO" id="GO:0000209">
    <property type="term" value="P:protein polyubiquitination"/>
    <property type="evidence" value="ECO:0007669"/>
    <property type="project" value="TreeGrafter"/>
</dbReference>
<organismHost>
    <name type="scientific">Homo sapiens</name>
    <name type="common">Human</name>
    <dbReference type="NCBI Taxonomy" id="9606"/>
</organismHost>
<evidence type="ECO:0000256" key="10">
    <source>
        <dbReference type="ARBA" id="ARBA00022833"/>
    </source>
</evidence>